<keyword evidence="3 6" id="KW-0521">NADP</keyword>
<gene>
    <name evidence="6" type="primary">nnrD</name>
    <name evidence="8" type="ORF">NRE15_00820</name>
</gene>
<evidence type="ECO:0000256" key="3">
    <source>
        <dbReference type="ARBA" id="ARBA00022857"/>
    </source>
</evidence>
<dbReference type="Gene3D" id="3.40.1190.20">
    <property type="match status" value="1"/>
</dbReference>
<evidence type="ECO:0000256" key="5">
    <source>
        <dbReference type="ARBA" id="ARBA00023239"/>
    </source>
</evidence>
<evidence type="ECO:0000313" key="9">
    <source>
        <dbReference type="Proteomes" id="UP001315967"/>
    </source>
</evidence>
<evidence type="ECO:0000313" key="8">
    <source>
        <dbReference type="EMBL" id="UUX34244.1"/>
    </source>
</evidence>
<comment type="catalytic activity">
    <reaction evidence="6">
        <text>(6S)-NADPHX + ADP = AMP + phosphate + NADPH + H(+)</text>
        <dbReference type="Rhea" id="RHEA:32235"/>
        <dbReference type="ChEBI" id="CHEBI:15378"/>
        <dbReference type="ChEBI" id="CHEBI:43474"/>
        <dbReference type="ChEBI" id="CHEBI:57783"/>
        <dbReference type="ChEBI" id="CHEBI:64076"/>
        <dbReference type="ChEBI" id="CHEBI:456215"/>
        <dbReference type="ChEBI" id="CHEBI:456216"/>
        <dbReference type="EC" id="4.2.1.136"/>
    </reaction>
</comment>
<dbReference type="Pfam" id="PF01256">
    <property type="entry name" value="Carb_kinase"/>
    <property type="match status" value="1"/>
</dbReference>
<dbReference type="PANTHER" id="PTHR12592:SF0">
    <property type="entry name" value="ATP-DEPENDENT (S)-NAD(P)H-HYDRATE DEHYDRATASE"/>
    <property type="match status" value="1"/>
</dbReference>
<feature type="binding site" evidence="6">
    <location>
        <begin position="189"/>
        <end position="193"/>
    </location>
    <ligand>
        <name>AMP</name>
        <dbReference type="ChEBI" id="CHEBI:456215"/>
    </ligand>
</feature>
<dbReference type="EC" id="4.2.1.136" evidence="6"/>
<keyword evidence="2 6" id="KW-0067">ATP-binding</keyword>
<comment type="function">
    <text evidence="6">Catalyzes the dehydration of the S-form of NAD(P)HX at the expense of ADP, which is converted to AMP. Together with NAD(P)HX epimerase, which catalyzes the epimerization of the S- and R-forms, the enzyme allows the repair of both epimers of NAD(P)HX, a damaged form of NAD(P)H that is a result of enzymatic or heat-dependent hydration.</text>
</comment>
<dbReference type="RefSeq" id="WP_313793747.1">
    <property type="nucleotide sequence ID" value="NZ_CP102453.1"/>
</dbReference>
<keyword evidence="5 6" id="KW-0456">Lyase</keyword>
<comment type="similarity">
    <text evidence="6">Belongs to the NnrD/CARKD family.</text>
</comment>
<dbReference type="Proteomes" id="UP001315967">
    <property type="component" value="Chromosome"/>
</dbReference>
<dbReference type="PROSITE" id="PS01049">
    <property type="entry name" value="YJEF_C_1"/>
    <property type="match status" value="1"/>
</dbReference>
<dbReference type="HAMAP" id="MF_01965">
    <property type="entry name" value="NADHX_dehydratase"/>
    <property type="match status" value="1"/>
</dbReference>
<comment type="catalytic activity">
    <reaction evidence="6">
        <text>(6S)-NADHX + ADP = AMP + phosphate + NADH + H(+)</text>
        <dbReference type="Rhea" id="RHEA:32223"/>
        <dbReference type="ChEBI" id="CHEBI:15378"/>
        <dbReference type="ChEBI" id="CHEBI:43474"/>
        <dbReference type="ChEBI" id="CHEBI:57945"/>
        <dbReference type="ChEBI" id="CHEBI:64074"/>
        <dbReference type="ChEBI" id="CHEBI:456215"/>
        <dbReference type="ChEBI" id="CHEBI:456216"/>
        <dbReference type="EC" id="4.2.1.136"/>
    </reaction>
</comment>
<evidence type="ECO:0000256" key="6">
    <source>
        <dbReference type="HAMAP-Rule" id="MF_01965"/>
    </source>
</evidence>
<evidence type="ECO:0000256" key="2">
    <source>
        <dbReference type="ARBA" id="ARBA00022840"/>
    </source>
</evidence>
<dbReference type="PROSITE" id="PS01050">
    <property type="entry name" value="YJEF_C_2"/>
    <property type="match status" value="1"/>
</dbReference>
<dbReference type="CDD" id="cd01171">
    <property type="entry name" value="YXKO-related"/>
    <property type="match status" value="1"/>
</dbReference>
<protein>
    <recommendedName>
        <fullName evidence="6">ADP-dependent (S)-NAD(P)H-hydrate dehydratase</fullName>
        <ecNumber evidence="6">4.2.1.136</ecNumber>
    </recommendedName>
    <alternativeName>
        <fullName evidence="6">ADP-dependent NAD(P)HX dehydratase</fullName>
    </alternativeName>
</protein>
<evidence type="ECO:0000256" key="4">
    <source>
        <dbReference type="ARBA" id="ARBA00023027"/>
    </source>
</evidence>
<feature type="binding site" evidence="6">
    <location>
        <position position="101"/>
    </location>
    <ligand>
        <name>(6S)-NADPHX</name>
        <dbReference type="ChEBI" id="CHEBI:64076"/>
    </ligand>
</feature>
<evidence type="ECO:0000259" key="7">
    <source>
        <dbReference type="PROSITE" id="PS51383"/>
    </source>
</evidence>
<dbReference type="EMBL" id="CP102453">
    <property type="protein sequence ID" value="UUX34244.1"/>
    <property type="molecule type" value="Genomic_DNA"/>
</dbReference>
<feature type="binding site" evidence="6">
    <location>
        <position position="217"/>
    </location>
    <ligand>
        <name>AMP</name>
        <dbReference type="ChEBI" id="CHEBI:456215"/>
    </ligand>
</feature>
<keyword evidence="4 6" id="KW-0520">NAD</keyword>
<feature type="binding site" evidence="6">
    <location>
        <position position="40"/>
    </location>
    <ligand>
        <name>(6S)-NADPHX</name>
        <dbReference type="ChEBI" id="CHEBI:64076"/>
    </ligand>
</feature>
<organism evidence="8 9">
    <name type="scientific">Fundicoccus culcitae</name>
    <dbReference type="NCBI Taxonomy" id="2969821"/>
    <lineage>
        <taxon>Bacteria</taxon>
        <taxon>Bacillati</taxon>
        <taxon>Bacillota</taxon>
        <taxon>Bacilli</taxon>
        <taxon>Lactobacillales</taxon>
        <taxon>Aerococcaceae</taxon>
        <taxon>Fundicoccus</taxon>
    </lineage>
</organism>
<dbReference type="InterPro" id="IPR017953">
    <property type="entry name" value="Carbohydrate_kinase_pred_CS"/>
</dbReference>
<evidence type="ECO:0000256" key="1">
    <source>
        <dbReference type="ARBA" id="ARBA00022741"/>
    </source>
</evidence>
<keyword evidence="1 6" id="KW-0547">Nucleotide-binding</keyword>
<keyword evidence="9" id="KW-1185">Reference proteome</keyword>
<dbReference type="InterPro" id="IPR029056">
    <property type="entry name" value="Ribokinase-like"/>
</dbReference>
<dbReference type="PANTHER" id="PTHR12592">
    <property type="entry name" value="ATP-DEPENDENT (S)-NAD(P)H-HYDRATE DEHYDRATASE FAMILY MEMBER"/>
    <property type="match status" value="1"/>
</dbReference>
<dbReference type="SUPFAM" id="SSF53613">
    <property type="entry name" value="Ribokinase-like"/>
    <property type="match status" value="1"/>
</dbReference>
<comment type="cofactor">
    <cofactor evidence="6">
        <name>Mg(2+)</name>
        <dbReference type="ChEBI" id="CHEBI:18420"/>
    </cofactor>
</comment>
<sequence>MESITVDYVKRYLPVRTSDAHKGNFGRVLCIGGNAQMGGAIILTSSAALYSGAGLITVATDPVNRSSLHARTPEVMFSEMYDYSLLKKMIPKMDVVVIGPGLGRDQVAMSVFKNVINSIGSDQPLIIDADAIYLFGQYLNTYPANKHKKIILTPHLGEWENLSGLNAQTENPDLNRQKVDQLGVTLVLKKARTEIYYQDSQWKNTSGNPSMATGGMGDTLAGMIAGFLGQYADAKIGINSAVFLHSYIADQLAKTHYVTLPSQIIKAIPSMMQRLSTDNREDAVDA</sequence>
<accession>A0ABY5P6S1</accession>
<reference evidence="8 9" key="1">
    <citation type="submission" date="2022-08" db="EMBL/GenBank/DDBJ databases">
        <title>Aerococcaceae sp. nov isolated from spoiled eye mask.</title>
        <authorList>
            <person name="Zhou G."/>
            <person name="Xie X.-B."/>
            <person name="Shi Q.-S."/>
            <person name="Wang Y.-S."/>
            <person name="Wen X."/>
            <person name="Peng H."/>
            <person name="Yang X.-J."/>
            <person name="Tao H.-B."/>
            <person name="Huang X.-M."/>
        </authorList>
    </citation>
    <scope>NUCLEOTIDE SEQUENCE [LARGE SCALE GENOMIC DNA]</scope>
    <source>
        <strain evidence="9">DM20194951</strain>
    </source>
</reference>
<feature type="binding site" evidence="6">
    <location>
        <position position="218"/>
    </location>
    <ligand>
        <name>(6S)-NADPHX</name>
        <dbReference type="ChEBI" id="CHEBI:64076"/>
    </ligand>
</feature>
<feature type="binding site" evidence="6">
    <location>
        <position position="155"/>
    </location>
    <ligand>
        <name>(6S)-NADPHX</name>
        <dbReference type="ChEBI" id="CHEBI:64076"/>
    </ligand>
</feature>
<dbReference type="NCBIfam" id="TIGR00196">
    <property type="entry name" value="yjeF_cterm"/>
    <property type="match status" value="1"/>
</dbReference>
<dbReference type="InterPro" id="IPR000631">
    <property type="entry name" value="CARKD"/>
</dbReference>
<name>A0ABY5P6S1_9LACT</name>
<comment type="subunit">
    <text evidence="6">Homotetramer.</text>
</comment>
<dbReference type="PROSITE" id="PS51383">
    <property type="entry name" value="YJEF_C_3"/>
    <property type="match status" value="1"/>
</dbReference>
<feature type="domain" description="YjeF C-terminal" evidence="7">
    <location>
        <begin position="5"/>
        <end position="275"/>
    </location>
</feature>
<proteinExistence type="inferred from homology"/>